<dbReference type="EMBL" id="JAAGNN010000001">
    <property type="protein sequence ID" value="KAF4094104.1"/>
    <property type="molecule type" value="Genomic_DNA"/>
</dbReference>
<feature type="compositionally biased region" description="Polar residues" evidence="1">
    <location>
        <begin position="1"/>
        <end position="14"/>
    </location>
</feature>
<evidence type="ECO:0000256" key="1">
    <source>
        <dbReference type="SAM" id="MobiDB-lite"/>
    </source>
</evidence>
<comment type="caution">
    <text evidence="2">The sequence shown here is derived from an EMBL/GenBank/DDBJ whole genome shotgun (WGS) entry which is preliminary data.</text>
</comment>
<reference evidence="2 3" key="1">
    <citation type="submission" date="2020-02" db="EMBL/GenBank/DDBJ databases">
        <title>A chromosome-scale genome assembly of the black bullhead catfish (Ameiurus melas).</title>
        <authorList>
            <person name="Wen M."/>
            <person name="Zham M."/>
            <person name="Cabau C."/>
            <person name="Klopp C."/>
            <person name="Donnadieu C."/>
            <person name="Roques C."/>
            <person name="Bouchez O."/>
            <person name="Lampietro C."/>
            <person name="Jouanno E."/>
            <person name="Herpin A."/>
            <person name="Louis A."/>
            <person name="Berthelot C."/>
            <person name="Parey E."/>
            <person name="Roest-Crollius H."/>
            <person name="Braasch I."/>
            <person name="Postlethwait J."/>
            <person name="Robinson-Rechavi M."/>
            <person name="Echchiki A."/>
            <person name="Begum T."/>
            <person name="Montfort J."/>
            <person name="Schartl M."/>
            <person name="Bobe J."/>
            <person name="Guiguen Y."/>
        </authorList>
    </citation>
    <scope>NUCLEOTIDE SEQUENCE [LARGE SCALE GENOMIC DNA]</scope>
    <source>
        <strain evidence="2">M_S1</strain>
        <tissue evidence="2">Blood</tissue>
    </source>
</reference>
<name>A0A7J6BGB2_AMEME</name>
<evidence type="ECO:0000313" key="2">
    <source>
        <dbReference type="EMBL" id="KAF4094104.1"/>
    </source>
</evidence>
<protein>
    <submittedName>
        <fullName evidence="2">Uncharacterized protein</fullName>
    </submittedName>
</protein>
<proteinExistence type="predicted"/>
<gene>
    <name evidence="2" type="ORF">AMELA_G00009460</name>
</gene>
<feature type="region of interest" description="Disordered" evidence="1">
    <location>
        <begin position="1"/>
        <end position="39"/>
    </location>
</feature>
<keyword evidence="3" id="KW-1185">Reference proteome</keyword>
<dbReference type="Proteomes" id="UP000593565">
    <property type="component" value="Unassembled WGS sequence"/>
</dbReference>
<organism evidence="2 3">
    <name type="scientific">Ameiurus melas</name>
    <name type="common">Black bullhead</name>
    <name type="synonym">Silurus melas</name>
    <dbReference type="NCBI Taxonomy" id="219545"/>
    <lineage>
        <taxon>Eukaryota</taxon>
        <taxon>Metazoa</taxon>
        <taxon>Chordata</taxon>
        <taxon>Craniata</taxon>
        <taxon>Vertebrata</taxon>
        <taxon>Euteleostomi</taxon>
        <taxon>Actinopterygii</taxon>
        <taxon>Neopterygii</taxon>
        <taxon>Teleostei</taxon>
        <taxon>Ostariophysi</taxon>
        <taxon>Siluriformes</taxon>
        <taxon>Ictaluridae</taxon>
        <taxon>Ameiurus</taxon>
    </lineage>
</organism>
<accession>A0A7J6BGB2</accession>
<evidence type="ECO:0000313" key="3">
    <source>
        <dbReference type="Proteomes" id="UP000593565"/>
    </source>
</evidence>
<dbReference type="AlphaFoldDB" id="A0A7J6BGB2"/>
<sequence>MELCGLQSSSNGHTDVQEWHHRTSGGSLPPKRKRSDLTHMPGDRCDRASAFPAQEAAKNPSRFVRIDGQRGVYYSESWEPNGSTLYLPVCGTVLANIHKYEQISFEQGCFCIGDDTGGFRQRVQGQALHCWRYSKDVRKLFIALSYFFTNGDVFQEVLSSLECL</sequence>